<keyword evidence="3 4" id="KW-0418">Kinase</keyword>
<dbReference type="EMBL" id="JOKZ01000106">
    <property type="protein sequence ID" value="KKP03547.1"/>
    <property type="molecule type" value="Genomic_DNA"/>
</dbReference>
<dbReference type="PANTHER" id="PTHR23359">
    <property type="entry name" value="NUCLEOTIDE KINASE"/>
    <property type="match status" value="1"/>
</dbReference>
<dbReference type="OMA" id="GRAPNMV"/>
<proteinExistence type="inferred from homology"/>
<dbReference type="GO" id="GO:0019205">
    <property type="term" value="F:nucleobase-containing compound kinase activity"/>
    <property type="evidence" value="ECO:0007669"/>
    <property type="project" value="InterPro"/>
</dbReference>
<sequence length="193" mass="21750">MDSIKGKVVFVLGAPGAGKGTLTKRLARKYGFKHLSIGDLLRQIVASPNADDTVVEYVRRGELLTTEMLFPILKPHVDAGGVTILDGFPRHLDQAKEFEQQFQHPTVVLFFDCPKENAEARVLQRKQGREGDNAETFRKRYAEFQELNPSLLAYYEQAGKLITIDTSGYSKSSYEKLLNALRVSREWASLTEE</sequence>
<evidence type="ECO:0000313" key="5">
    <source>
        <dbReference type="EMBL" id="KKP03547.1"/>
    </source>
</evidence>
<dbReference type="InterPro" id="IPR000850">
    <property type="entry name" value="Adenylat/UMP-CMP_kin"/>
</dbReference>
<dbReference type="SUPFAM" id="SSF52540">
    <property type="entry name" value="P-loop containing nucleoside triphosphate hydrolases"/>
    <property type="match status" value="1"/>
</dbReference>
<dbReference type="HAMAP" id="MF_00235">
    <property type="entry name" value="Adenylate_kinase_Adk"/>
    <property type="match status" value="1"/>
</dbReference>
<keyword evidence="1 4" id="KW-0808">Transferase</keyword>
<name>A0A0F9ZTK4_TRIHA</name>
<dbReference type="GO" id="GO:0006139">
    <property type="term" value="P:nucleobase-containing compound metabolic process"/>
    <property type="evidence" value="ECO:0007669"/>
    <property type="project" value="InterPro"/>
</dbReference>
<accession>A0A0F9ZTK4</accession>
<dbReference type="PRINTS" id="PR00094">
    <property type="entry name" value="ADENYLTKNASE"/>
</dbReference>
<gene>
    <name evidence="5" type="ORF">THAR02_04354</name>
</gene>
<dbReference type="AlphaFoldDB" id="A0A0F9ZTK4"/>
<dbReference type="CDD" id="cd01428">
    <property type="entry name" value="ADK"/>
    <property type="match status" value="1"/>
</dbReference>
<comment type="similarity">
    <text evidence="4">Belongs to the adenylate kinase family.</text>
</comment>
<dbReference type="OrthoDB" id="442176at2759"/>
<protein>
    <submittedName>
        <fullName evidence="5">Uridylate kinase</fullName>
    </submittedName>
</protein>
<evidence type="ECO:0000256" key="1">
    <source>
        <dbReference type="ARBA" id="ARBA00022679"/>
    </source>
</evidence>
<evidence type="ECO:0000256" key="3">
    <source>
        <dbReference type="ARBA" id="ARBA00022777"/>
    </source>
</evidence>
<evidence type="ECO:0000256" key="4">
    <source>
        <dbReference type="RuleBase" id="RU003330"/>
    </source>
</evidence>
<comment type="caution">
    <text evidence="5">The sequence shown here is derived from an EMBL/GenBank/DDBJ whole genome shotgun (WGS) entry which is preliminary data.</text>
</comment>
<dbReference type="InterPro" id="IPR027417">
    <property type="entry name" value="P-loop_NTPase"/>
</dbReference>
<dbReference type="Gene3D" id="3.40.50.300">
    <property type="entry name" value="P-loop containing nucleotide triphosphate hydrolases"/>
    <property type="match status" value="1"/>
</dbReference>
<dbReference type="GO" id="GO:0005524">
    <property type="term" value="F:ATP binding"/>
    <property type="evidence" value="ECO:0007669"/>
    <property type="project" value="InterPro"/>
</dbReference>
<dbReference type="Proteomes" id="UP000034112">
    <property type="component" value="Unassembled WGS sequence"/>
</dbReference>
<reference evidence="6" key="1">
    <citation type="journal article" date="2015" name="Genome Announc.">
        <title>Draft whole-genome sequence of the biocontrol agent Trichoderma harzianum T6776.</title>
        <authorList>
            <person name="Baroncelli R."/>
            <person name="Piaggeschi G."/>
            <person name="Fiorini L."/>
            <person name="Bertolini E."/>
            <person name="Zapparata A."/>
            <person name="Pe M.E."/>
            <person name="Sarrocco S."/>
            <person name="Vannacci G."/>
        </authorList>
    </citation>
    <scope>NUCLEOTIDE SEQUENCE [LARGE SCALE GENOMIC DNA]</scope>
    <source>
        <strain evidence="6">T6776</strain>
    </source>
</reference>
<dbReference type="Pfam" id="PF00406">
    <property type="entry name" value="ADK"/>
    <property type="match status" value="1"/>
</dbReference>
<evidence type="ECO:0000313" key="6">
    <source>
        <dbReference type="Proteomes" id="UP000034112"/>
    </source>
</evidence>
<evidence type="ECO:0000256" key="2">
    <source>
        <dbReference type="ARBA" id="ARBA00022741"/>
    </source>
</evidence>
<keyword evidence="2" id="KW-0547">Nucleotide-binding</keyword>
<organism evidence="5 6">
    <name type="scientific">Trichoderma harzianum</name>
    <name type="common">Hypocrea lixii</name>
    <dbReference type="NCBI Taxonomy" id="5544"/>
    <lineage>
        <taxon>Eukaryota</taxon>
        <taxon>Fungi</taxon>
        <taxon>Dikarya</taxon>
        <taxon>Ascomycota</taxon>
        <taxon>Pezizomycotina</taxon>
        <taxon>Sordariomycetes</taxon>
        <taxon>Hypocreomycetidae</taxon>
        <taxon>Hypocreales</taxon>
        <taxon>Hypocreaceae</taxon>
        <taxon>Trichoderma</taxon>
    </lineage>
</organism>